<dbReference type="InterPro" id="IPR047187">
    <property type="entry name" value="SF1_C_Upf1"/>
</dbReference>
<gene>
    <name evidence="5" type="ORF">BP6252_11703</name>
</gene>
<dbReference type="STRING" id="1849047.A0A3D8QKU6"/>
<dbReference type="GO" id="GO:0004386">
    <property type="term" value="F:helicase activity"/>
    <property type="evidence" value="ECO:0007669"/>
    <property type="project" value="InterPro"/>
</dbReference>
<evidence type="ECO:0000313" key="6">
    <source>
        <dbReference type="Proteomes" id="UP000256645"/>
    </source>
</evidence>
<dbReference type="InterPro" id="IPR045055">
    <property type="entry name" value="DNA2/NAM7-like"/>
</dbReference>
<evidence type="ECO:0000259" key="2">
    <source>
        <dbReference type="Pfam" id="PF13086"/>
    </source>
</evidence>
<sequence length="1117" mass="127839">MAHVHGEDRVVLNEHIKKIYARFSYPEEWRNLPEVPDHEEILPSWPVEDESYDANKYYGSRLPVNIFNGPWPSEEAYLGAHYQILREDAIGALRNSVAAFKENPQMMDGKDTCIYTDVHFKGVFASNRSVSFRVEFSYERAGKRIRWEQSKRLQQGSLVALSPQRDCFQTVCKMAVIEARPIKGGLDQNPPTVDITWGSPDEVEFKPGEPYVMIESRSGYFEASRHMLVALQKLMTEKFPLRGHIVQLRRNIEAPDFVEKSPFLNLSSLLHTTVQRVEEDSEDDARYDEASLQQVCILQDDFPTISNTGLDDSQIAALRRMLSKQLAIIQGPPGTGKTFVSVAALTIMLKNWTEGDPPIIIAAQTNHAVDQLLNHLAAHEDNFARLGGRSSKEHVQIQERTMYNLRIKTPIPGCRDLKTSSDQIKIRTIELKSVLGAILVEDPILDMKMLERKILTQEQYDSLHDNDWISADDDWAPTSSIHAWVGKQNLVPISQTPPINMGFEEEELDLEFEQLQELELENDNGDGQEENDAEALRGEWIPFGQKVTGRHVPGWSAKKTAKLLSKCQNLWNIPTDLRGEVFRSLLDSLYKKMREELQQKMILYQKDVENMKIAREITNLKVIRKAGIKLIGCTTTGLSKYRAFLAALRPRTLLIEEAAETLEGSVTAALFDSLEQLILVGDHKQLEAHCNNSILQKHPYNLGKSMFERLVNNSIEYTMLNRQRRMITDIRKLLSIDEHPFYRDLHDHEYVLDRTVNRPHVEGMGGIDTFFFNHNWPESRDNDASRYNRYEAEMVVGAFNHLVLNGIHHSKITVLTFYNGQRKQILKQIRQHPNLHKHVYFNVYTVDSYQGEENDIILLSLVRSNDHMSIGFLDNENRLVVALSRARRGLYIFGNSVTLASTEAGKPIWDPIFKSMGRDGRYSGCTQEGRAVYGFPVTCSKHHRQIQIFQADDWEMVRGGGCDLDCDGELPCGHPCPTKCHPYDHDIIICTKPCVATLECGHGCSEYCGLECRCENCEVRQIEEHHLEYNRWPGKAYVRRPNSSDVEIPEDLIDTIGPWGDWNAEKHDAEMDEQLRRQFEAMPKPSTVAFNETYIPEVVDDKGRKVVGKPEHRVIFD</sequence>
<keyword evidence="1" id="KW-0547">Nucleotide-binding</keyword>
<dbReference type="Pfam" id="PF13086">
    <property type="entry name" value="AAA_11"/>
    <property type="match status" value="1"/>
</dbReference>
<dbReference type="InterPro" id="IPR057373">
    <property type="entry name" value="ZNFX1"/>
</dbReference>
<evidence type="ECO:0000259" key="3">
    <source>
        <dbReference type="Pfam" id="PF13087"/>
    </source>
</evidence>
<proteinExistence type="predicted"/>
<dbReference type="Proteomes" id="UP000256645">
    <property type="component" value="Unassembled WGS sequence"/>
</dbReference>
<dbReference type="Pfam" id="PF13087">
    <property type="entry name" value="AAA_12"/>
    <property type="match status" value="1"/>
</dbReference>
<dbReference type="InterPro" id="IPR027417">
    <property type="entry name" value="P-loop_NTPase"/>
</dbReference>
<name>A0A3D8QKU6_9HELO</name>
<dbReference type="OrthoDB" id="409395at2759"/>
<evidence type="ECO:0000313" key="5">
    <source>
        <dbReference type="EMBL" id="RDW62270.1"/>
    </source>
</evidence>
<organism evidence="5 6">
    <name type="scientific">Coleophoma cylindrospora</name>
    <dbReference type="NCBI Taxonomy" id="1849047"/>
    <lineage>
        <taxon>Eukaryota</taxon>
        <taxon>Fungi</taxon>
        <taxon>Dikarya</taxon>
        <taxon>Ascomycota</taxon>
        <taxon>Pezizomycotina</taxon>
        <taxon>Leotiomycetes</taxon>
        <taxon>Helotiales</taxon>
        <taxon>Dermateaceae</taxon>
        <taxon>Coleophoma</taxon>
    </lineage>
</organism>
<dbReference type="Gene3D" id="3.40.50.300">
    <property type="entry name" value="P-loop containing nucleotide triphosphate hydrolases"/>
    <property type="match status" value="3"/>
</dbReference>
<accession>A0A3D8QKU6</accession>
<comment type="caution">
    <text evidence="5">The sequence shown here is derived from an EMBL/GenBank/DDBJ whole genome shotgun (WGS) entry which is preliminary data.</text>
</comment>
<protein>
    <submittedName>
        <fullName evidence="5">Uncharacterized protein</fullName>
    </submittedName>
</protein>
<dbReference type="InterPro" id="IPR041679">
    <property type="entry name" value="DNA2/NAM7-like_C"/>
</dbReference>
<evidence type="ECO:0000256" key="1">
    <source>
        <dbReference type="ARBA" id="ARBA00022806"/>
    </source>
</evidence>
<feature type="domain" description="DNA2/NAM7 helicase helicase" evidence="2">
    <location>
        <begin position="310"/>
        <end position="688"/>
    </location>
</feature>
<evidence type="ECO:0000259" key="4">
    <source>
        <dbReference type="Pfam" id="PF25396"/>
    </source>
</evidence>
<dbReference type="GO" id="GO:0031048">
    <property type="term" value="P:regulatory ncRNA-mediated heterochromatin formation"/>
    <property type="evidence" value="ECO:0007669"/>
    <property type="project" value="TreeGrafter"/>
</dbReference>
<dbReference type="PANTHER" id="PTHR10887:SF341">
    <property type="entry name" value="NFX1-TYPE ZINC FINGER-CONTAINING PROTEIN 1"/>
    <property type="match status" value="1"/>
</dbReference>
<dbReference type="EMBL" id="PDLM01000014">
    <property type="protein sequence ID" value="RDW62270.1"/>
    <property type="molecule type" value="Genomic_DNA"/>
</dbReference>
<feature type="domain" description="ZNFX1" evidence="4">
    <location>
        <begin position="109"/>
        <end position="217"/>
    </location>
</feature>
<dbReference type="PANTHER" id="PTHR10887">
    <property type="entry name" value="DNA2/NAM7 HELICASE FAMILY"/>
    <property type="match status" value="1"/>
</dbReference>
<keyword evidence="6" id="KW-1185">Reference proteome</keyword>
<dbReference type="InterPro" id="IPR041677">
    <property type="entry name" value="DNA2/NAM7_AAA_11"/>
</dbReference>
<dbReference type="AlphaFoldDB" id="A0A3D8QKU6"/>
<dbReference type="GO" id="GO:0031380">
    <property type="term" value="C:nuclear RNA-directed RNA polymerase complex"/>
    <property type="evidence" value="ECO:0007669"/>
    <property type="project" value="TreeGrafter"/>
</dbReference>
<dbReference type="SUPFAM" id="SSF52540">
    <property type="entry name" value="P-loop containing nucleoside triphosphate hydrolases"/>
    <property type="match status" value="1"/>
</dbReference>
<keyword evidence="1" id="KW-0378">Hydrolase</keyword>
<reference evidence="5 6" key="1">
    <citation type="journal article" date="2018" name="IMA Fungus">
        <title>IMA Genome-F 9: Draft genome sequence of Annulohypoxylon stygium, Aspergillus mulundensis, Berkeleyomyces basicola (syn. Thielaviopsis basicola), Ceratocystis smalleyi, two Cercospora beticola strains, Coleophoma cylindrospora, Fusarium fracticaudum, Phialophora cf. hyalina, and Morchella septimelata.</title>
        <authorList>
            <person name="Wingfield B.D."/>
            <person name="Bills G.F."/>
            <person name="Dong Y."/>
            <person name="Huang W."/>
            <person name="Nel W.J."/>
            <person name="Swalarsk-Parry B.S."/>
            <person name="Vaghefi N."/>
            <person name="Wilken P.M."/>
            <person name="An Z."/>
            <person name="de Beer Z.W."/>
            <person name="De Vos L."/>
            <person name="Chen L."/>
            <person name="Duong T.A."/>
            <person name="Gao Y."/>
            <person name="Hammerbacher A."/>
            <person name="Kikkert J.R."/>
            <person name="Li Y."/>
            <person name="Li H."/>
            <person name="Li K."/>
            <person name="Li Q."/>
            <person name="Liu X."/>
            <person name="Ma X."/>
            <person name="Naidoo K."/>
            <person name="Pethybridge S.J."/>
            <person name="Sun J."/>
            <person name="Steenkamp E.T."/>
            <person name="van der Nest M.A."/>
            <person name="van Wyk S."/>
            <person name="Wingfield M.J."/>
            <person name="Xiong C."/>
            <person name="Yue Q."/>
            <person name="Zhang X."/>
        </authorList>
    </citation>
    <scope>NUCLEOTIDE SEQUENCE [LARGE SCALE GENOMIC DNA]</scope>
    <source>
        <strain evidence="5 6">BP6252</strain>
    </source>
</reference>
<dbReference type="CDD" id="cd18808">
    <property type="entry name" value="SF1_C_Upf1"/>
    <property type="match status" value="1"/>
</dbReference>
<dbReference type="Pfam" id="PF25396">
    <property type="entry name" value="ZNFX1"/>
    <property type="match status" value="1"/>
</dbReference>
<keyword evidence="1" id="KW-0347">Helicase</keyword>
<keyword evidence="1" id="KW-0067">ATP-binding</keyword>
<feature type="domain" description="DNA2/NAM7 helicase-like C-terminal" evidence="3">
    <location>
        <begin position="703"/>
        <end position="896"/>
    </location>
</feature>